<evidence type="ECO:0008006" key="3">
    <source>
        <dbReference type="Google" id="ProtNLM"/>
    </source>
</evidence>
<accession>A0A271J5Q5</accession>
<dbReference type="InterPro" id="IPR007332">
    <property type="entry name" value="DUF411"/>
</dbReference>
<name>A0A271J5Q5_9BACT</name>
<evidence type="ECO:0000313" key="2">
    <source>
        <dbReference type="Proteomes" id="UP000216339"/>
    </source>
</evidence>
<dbReference type="InterPro" id="IPR036249">
    <property type="entry name" value="Thioredoxin-like_sf"/>
</dbReference>
<comment type="caution">
    <text evidence="1">The sequence shown here is derived from an EMBL/GenBank/DDBJ whole genome shotgun (WGS) entry which is preliminary data.</text>
</comment>
<dbReference type="AlphaFoldDB" id="A0A271J5Q5"/>
<dbReference type="Pfam" id="PF04214">
    <property type="entry name" value="DUF411"/>
    <property type="match status" value="1"/>
</dbReference>
<evidence type="ECO:0000313" key="1">
    <source>
        <dbReference type="EMBL" id="PAP78852.1"/>
    </source>
</evidence>
<dbReference type="Proteomes" id="UP000216339">
    <property type="component" value="Unassembled WGS sequence"/>
</dbReference>
<dbReference type="SUPFAM" id="SSF52833">
    <property type="entry name" value="Thioredoxin-like"/>
    <property type="match status" value="1"/>
</dbReference>
<keyword evidence="2" id="KW-1185">Reference proteome</keyword>
<organism evidence="1 2">
    <name type="scientific">Rubrivirga marina</name>
    <dbReference type="NCBI Taxonomy" id="1196024"/>
    <lineage>
        <taxon>Bacteria</taxon>
        <taxon>Pseudomonadati</taxon>
        <taxon>Rhodothermota</taxon>
        <taxon>Rhodothermia</taxon>
        <taxon>Rhodothermales</taxon>
        <taxon>Rubricoccaceae</taxon>
        <taxon>Rubrivirga</taxon>
    </lineage>
</organism>
<proteinExistence type="predicted"/>
<dbReference type="EMBL" id="MQWD01000001">
    <property type="protein sequence ID" value="PAP78852.1"/>
    <property type="molecule type" value="Genomic_DNA"/>
</dbReference>
<gene>
    <name evidence="1" type="ORF">BSZ37_18180</name>
</gene>
<protein>
    <recommendedName>
        <fullName evidence="3">CopG family transcriptional regulator</fullName>
    </recommendedName>
</protein>
<sequence>MVPASAVAPADAPTVTVYKSPTCGCCSMWVEHLEASGFEVESVDRTDMGAVKDSLGVPSHLSSCHTAVVGDYVVEGHVPAEHVARMLEEQPAGRGLAVPGMPIGSPGMEQGDRRDPYDVIVFDEAGDGAVFAHVEGNTRP</sequence>
<reference evidence="1 2" key="1">
    <citation type="submission" date="2016-11" db="EMBL/GenBank/DDBJ databases">
        <title>Study of marine rhodopsin-containing bacteria.</title>
        <authorList>
            <person name="Yoshizawa S."/>
            <person name="Kumagai Y."/>
            <person name="Kogure K."/>
        </authorList>
    </citation>
    <scope>NUCLEOTIDE SEQUENCE [LARGE SCALE GENOMIC DNA]</scope>
    <source>
        <strain evidence="1 2">SAORIC-28</strain>
    </source>
</reference>